<accession>A0A318RB62</accession>
<keyword evidence="2" id="KW-0805">Transcription regulation</keyword>
<protein>
    <submittedName>
        <fullName evidence="5">Putative transcriptional regulator</fullName>
    </submittedName>
</protein>
<dbReference type="Pfam" id="PF03965">
    <property type="entry name" value="Penicillinase_R"/>
    <property type="match status" value="1"/>
</dbReference>
<dbReference type="GO" id="GO:0003677">
    <property type="term" value="F:DNA binding"/>
    <property type="evidence" value="ECO:0007669"/>
    <property type="project" value="UniProtKB-KW"/>
</dbReference>
<dbReference type="GO" id="GO:0045892">
    <property type="term" value="P:negative regulation of DNA-templated transcription"/>
    <property type="evidence" value="ECO:0007669"/>
    <property type="project" value="InterPro"/>
</dbReference>
<comment type="similarity">
    <text evidence="1">Belongs to the BlaI transcriptional regulatory family.</text>
</comment>
<dbReference type="Gene3D" id="1.10.10.10">
    <property type="entry name" value="Winged helix-like DNA-binding domain superfamily/Winged helix DNA-binding domain"/>
    <property type="match status" value="1"/>
</dbReference>
<dbReference type="AlphaFoldDB" id="A0A318RB62"/>
<dbReference type="SUPFAM" id="SSF46785">
    <property type="entry name" value="Winged helix' DNA-binding domain"/>
    <property type="match status" value="1"/>
</dbReference>
<proteinExistence type="inferred from homology"/>
<evidence type="ECO:0000313" key="6">
    <source>
        <dbReference type="Proteomes" id="UP000247591"/>
    </source>
</evidence>
<reference evidence="5 6" key="1">
    <citation type="submission" date="2018-06" db="EMBL/GenBank/DDBJ databases">
        <title>Genomic Encyclopedia of Type Strains, Phase IV (KMG-IV): sequencing the most valuable type-strain genomes for metagenomic binning, comparative biology and taxonomic classification.</title>
        <authorList>
            <person name="Goeker M."/>
        </authorList>
    </citation>
    <scope>NUCLEOTIDE SEQUENCE [LARGE SCALE GENOMIC DNA]</scope>
    <source>
        <strain evidence="5 6">DSM 45521</strain>
    </source>
</reference>
<sequence length="155" mass="16934">MAPTLTRCNGSWAAASPSSESSLDAAPCSDDNTVMKSLGTLEADVMEVLWSATPEPQSVHDILAALSGRAHAYTTILTVVTNLHSKGFLERTKVSRAYYYSPVQTRQEATSQALRDILASSEDPAAVLMHFAQTVTPEEQEALRKSLRKRSKRPR</sequence>
<dbReference type="Proteomes" id="UP000247591">
    <property type="component" value="Unassembled WGS sequence"/>
</dbReference>
<dbReference type="InterPro" id="IPR036390">
    <property type="entry name" value="WH_DNA-bd_sf"/>
</dbReference>
<evidence type="ECO:0000256" key="3">
    <source>
        <dbReference type="ARBA" id="ARBA00023125"/>
    </source>
</evidence>
<gene>
    <name evidence="5" type="ORF">DFR67_13014</name>
</gene>
<evidence type="ECO:0000256" key="2">
    <source>
        <dbReference type="ARBA" id="ARBA00023015"/>
    </source>
</evidence>
<evidence type="ECO:0000256" key="4">
    <source>
        <dbReference type="ARBA" id="ARBA00023163"/>
    </source>
</evidence>
<name>A0A318RB62_WILLI</name>
<dbReference type="Gene3D" id="6.10.140.850">
    <property type="match status" value="1"/>
</dbReference>
<dbReference type="InterPro" id="IPR036388">
    <property type="entry name" value="WH-like_DNA-bd_sf"/>
</dbReference>
<evidence type="ECO:0000256" key="1">
    <source>
        <dbReference type="ARBA" id="ARBA00011046"/>
    </source>
</evidence>
<keyword evidence="6" id="KW-1185">Reference proteome</keyword>
<organism evidence="5 6">
    <name type="scientific">Williamsia limnetica</name>
    <dbReference type="NCBI Taxonomy" id="882452"/>
    <lineage>
        <taxon>Bacteria</taxon>
        <taxon>Bacillati</taxon>
        <taxon>Actinomycetota</taxon>
        <taxon>Actinomycetes</taxon>
        <taxon>Mycobacteriales</taxon>
        <taxon>Nocardiaceae</taxon>
        <taxon>Williamsia</taxon>
    </lineage>
</organism>
<keyword evidence="3" id="KW-0238">DNA-binding</keyword>
<keyword evidence="4" id="KW-0804">Transcription</keyword>
<dbReference type="InterPro" id="IPR005650">
    <property type="entry name" value="BlaI_family"/>
</dbReference>
<evidence type="ECO:0000313" key="5">
    <source>
        <dbReference type="EMBL" id="PYE11806.1"/>
    </source>
</evidence>
<dbReference type="EMBL" id="QJSP01000030">
    <property type="protein sequence ID" value="PYE11806.1"/>
    <property type="molecule type" value="Genomic_DNA"/>
</dbReference>
<comment type="caution">
    <text evidence="5">The sequence shown here is derived from an EMBL/GenBank/DDBJ whole genome shotgun (WGS) entry which is preliminary data.</text>
</comment>